<protein>
    <submittedName>
        <fullName evidence="1">B-cell CLL/lymphoma 9 protein</fullName>
    </submittedName>
</protein>
<dbReference type="AlphaFoldDB" id="A0AAE1H5E5"/>
<comment type="caution">
    <text evidence="1">The sequence shown here is derived from an EMBL/GenBank/DDBJ whole genome shotgun (WGS) entry which is preliminary data.</text>
</comment>
<dbReference type="Proteomes" id="UP001219518">
    <property type="component" value="Unassembled WGS sequence"/>
</dbReference>
<reference evidence="1" key="2">
    <citation type="journal article" date="2023" name="BMC Genomics">
        <title>Pest status, molecular evolution, and epigenetic factors derived from the genome assembly of Frankliniella fusca, a thysanopteran phytovirus vector.</title>
        <authorList>
            <person name="Catto M.A."/>
            <person name="Labadie P.E."/>
            <person name="Jacobson A.L."/>
            <person name="Kennedy G.G."/>
            <person name="Srinivasan R."/>
            <person name="Hunt B.G."/>
        </authorList>
    </citation>
    <scope>NUCLEOTIDE SEQUENCE</scope>
    <source>
        <strain evidence="1">PL_HMW_Pooled</strain>
    </source>
</reference>
<name>A0AAE1H5E5_9NEOP</name>
<dbReference type="EMBL" id="JAHWGI010000394">
    <property type="protein sequence ID" value="KAK3914918.1"/>
    <property type="molecule type" value="Genomic_DNA"/>
</dbReference>
<reference evidence="1" key="1">
    <citation type="submission" date="2021-07" db="EMBL/GenBank/DDBJ databases">
        <authorList>
            <person name="Catto M.A."/>
            <person name="Jacobson A."/>
            <person name="Kennedy G."/>
            <person name="Labadie P."/>
            <person name="Hunt B.G."/>
            <person name="Srinivasan R."/>
        </authorList>
    </citation>
    <scope>NUCLEOTIDE SEQUENCE</scope>
    <source>
        <strain evidence="1">PL_HMW_Pooled</strain>
        <tissue evidence="1">Head</tissue>
    </source>
</reference>
<proteinExistence type="predicted"/>
<sequence length="96" mass="11026">MYYHRGSGREDDKSDGAVIVVSPWIGDSGRGVTRVRSGEYLYHNSNPIIIMGFQLTPLYYAKRLRSYEGFPTPPQQVKFPKALSTYHEDIRSQICR</sequence>
<organism evidence="1 2">
    <name type="scientific">Frankliniella fusca</name>
    <dbReference type="NCBI Taxonomy" id="407009"/>
    <lineage>
        <taxon>Eukaryota</taxon>
        <taxon>Metazoa</taxon>
        <taxon>Ecdysozoa</taxon>
        <taxon>Arthropoda</taxon>
        <taxon>Hexapoda</taxon>
        <taxon>Insecta</taxon>
        <taxon>Pterygota</taxon>
        <taxon>Neoptera</taxon>
        <taxon>Paraneoptera</taxon>
        <taxon>Thysanoptera</taxon>
        <taxon>Terebrantia</taxon>
        <taxon>Thripoidea</taxon>
        <taxon>Thripidae</taxon>
        <taxon>Frankliniella</taxon>
    </lineage>
</organism>
<gene>
    <name evidence="1" type="ORF">KUF71_005607</name>
</gene>
<evidence type="ECO:0000313" key="2">
    <source>
        <dbReference type="Proteomes" id="UP001219518"/>
    </source>
</evidence>
<accession>A0AAE1H5E5</accession>
<keyword evidence="2" id="KW-1185">Reference proteome</keyword>
<evidence type="ECO:0000313" key="1">
    <source>
        <dbReference type="EMBL" id="KAK3914918.1"/>
    </source>
</evidence>